<comment type="caution">
    <text evidence="6">The sequence shown here is derived from an EMBL/GenBank/DDBJ whole genome shotgun (WGS) entry which is preliminary data.</text>
</comment>
<feature type="region of interest" description="Disordered" evidence="4">
    <location>
        <begin position="436"/>
        <end position="460"/>
    </location>
</feature>
<feature type="region of interest" description="Disordered" evidence="4">
    <location>
        <begin position="682"/>
        <end position="724"/>
    </location>
</feature>
<dbReference type="Proteomes" id="UP000663825">
    <property type="component" value="Unassembled WGS sequence"/>
</dbReference>
<dbReference type="GO" id="GO:0005930">
    <property type="term" value="C:axoneme"/>
    <property type="evidence" value="ECO:0007669"/>
    <property type="project" value="TreeGrafter"/>
</dbReference>
<evidence type="ECO:0000256" key="4">
    <source>
        <dbReference type="SAM" id="MobiDB-lite"/>
    </source>
</evidence>
<feature type="region of interest" description="Disordered" evidence="4">
    <location>
        <begin position="171"/>
        <end position="190"/>
    </location>
</feature>
<protein>
    <recommendedName>
        <fullName evidence="5">Lebercilin domain-containing protein</fullName>
    </recommendedName>
</protein>
<dbReference type="OrthoDB" id="2123794at2759"/>
<evidence type="ECO:0000313" key="6">
    <source>
        <dbReference type="EMBL" id="CAF3332088.1"/>
    </source>
</evidence>
<evidence type="ECO:0000256" key="1">
    <source>
        <dbReference type="ARBA" id="ARBA00010229"/>
    </source>
</evidence>
<evidence type="ECO:0000256" key="3">
    <source>
        <dbReference type="SAM" id="Coils"/>
    </source>
</evidence>
<comment type="similarity">
    <text evidence="1">Belongs to the LCA5 family.</text>
</comment>
<feature type="region of interest" description="Disordered" evidence="4">
    <location>
        <begin position="1"/>
        <end position="139"/>
    </location>
</feature>
<reference evidence="6" key="1">
    <citation type="submission" date="2021-02" db="EMBL/GenBank/DDBJ databases">
        <authorList>
            <person name="Nowell W R."/>
        </authorList>
    </citation>
    <scope>NUCLEOTIDE SEQUENCE</scope>
</reference>
<evidence type="ECO:0000256" key="2">
    <source>
        <dbReference type="ARBA" id="ARBA00023054"/>
    </source>
</evidence>
<evidence type="ECO:0000259" key="5">
    <source>
        <dbReference type="Pfam" id="PF15619"/>
    </source>
</evidence>
<keyword evidence="2 3" id="KW-0175">Coiled coil</keyword>
<accession>A0A817UDF3</accession>
<feature type="domain" description="Lebercilin" evidence="5">
    <location>
        <begin position="193"/>
        <end position="383"/>
    </location>
</feature>
<feature type="compositionally biased region" description="Basic and acidic residues" evidence="4">
    <location>
        <begin position="130"/>
        <end position="139"/>
    </location>
</feature>
<sequence>MSSRKSSVDSMGEFFGASKTDNNNIEKKPEEDDISPSAAITTLIKTQPVIHHPQTASDTSNKNSQHTPSKTNLSKTPASLSPKAKPIDTPQSKLYESDFDDDKRQTNTERSLENKKKFSSGRLLPPPKQHSYESPRRATDSKLIASYTTTNHINKNPNNYMRRKERFLPNIRPPKHRKGILKRPTKDHRSEFEKRITSAKRHQMNQLNSCIAEVRRQLEEERVENRTLRLIKHREEKELTKFAGQEEDLLLVLRNFSNEIEQVKEQITHEREANVKLEKQMAHRDRILNDQKRRMRVYIKLIDEQDLDDAEELRERLKKTNKKLKQNQEQLSNQEKQIENLEKNYRHEIHRELLKRRDLKREIDDQSNKYTNLFLKFEDKARQVDTMHIYIQRGGRRPSHSSTNLLKSLSLQSLEDESPRFREKILEYDKKRREEEKLKLKSKPLPLPNHNNNSPPKRERKKYVPNFEQKLPIKKPTAVVLSHVKHDEKPSTIENEPLAANGKPPVRRLSTPKSTDEDRSDLDQETVSDFIHLKPPSAPSKTIQRREQHLSQAPIHKRSLTPTSPPFDPKFATLGTNGTTTRLNPFRNMEPLAPIKPSVKHELDDKWNSTFDADDKEDQRSTLTSDQSTKKTPPSSQPSSLIMFDPATSSTNGHQKKPPARVTATTHMFDFDQSVNNLHDGVPISTPTKTKRSVDPFDSLFGNKTNKPTTHMNGRDDTFTTATTDKSDPLDFNFDKTAPATTTVSTAIKTTSKQYPLKNDKLQRPKIITTAPKPIPNRTVVEEIEEFIL</sequence>
<dbReference type="GO" id="GO:0042073">
    <property type="term" value="P:intraciliary transport"/>
    <property type="evidence" value="ECO:0007669"/>
    <property type="project" value="TreeGrafter"/>
</dbReference>
<evidence type="ECO:0000313" key="7">
    <source>
        <dbReference type="Proteomes" id="UP000663825"/>
    </source>
</evidence>
<gene>
    <name evidence="6" type="ORF">TIS948_LOCUS21450</name>
</gene>
<dbReference type="InterPro" id="IPR028933">
    <property type="entry name" value="Lebercilin_dom"/>
</dbReference>
<dbReference type="AlphaFoldDB" id="A0A817UDF3"/>
<proteinExistence type="inferred from homology"/>
<organism evidence="6 7">
    <name type="scientific">Rotaria socialis</name>
    <dbReference type="NCBI Taxonomy" id="392032"/>
    <lineage>
        <taxon>Eukaryota</taxon>
        <taxon>Metazoa</taxon>
        <taxon>Spiralia</taxon>
        <taxon>Gnathifera</taxon>
        <taxon>Rotifera</taxon>
        <taxon>Eurotatoria</taxon>
        <taxon>Bdelloidea</taxon>
        <taxon>Philodinida</taxon>
        <taxon>Philodinidae</taxon>
        <taxon>Rotaria</taxon>
    </lineage>
</organism>
<feature type="compositionally biased region" description="Low complexity" evidence="4">
    <location>
        <begin position="630"/>
        <end position="640"/>
    </location>
</feature>
<dbReference type="PANTHER" id="PTHR16650">
    <property type="entry name" value="C21ORF13-RELATED"/>
    <property type="match status" value="1"/>
</dbReference>
<feature type="region of interest" description="Disordered" evidence="4">
    <location>
        <begin position="487"/>
        <end position="661"/>
    </location>
</feature>
<dbReference type="EMBL" id="CAJNXB010003695">
    <property type="protein sequence ID" value="CAF3332088.1"/>
    <property type="molecule type" value="Genomic_DNA"/>
</dbReference>
<dbReference type="PANTHER" id="PTHR16650:SF6">
    <property type="entry name" value="GH21622P"/>
    <property type="match status" value="1"/>
</dbReference>
<feature type="compositionally biased region" description="Basic residues" evidence="4">
    <location>
        <begin position="173"/>
        <end position="186"/>
    </location>
</feature>
<feature type="compositionally biased region" description="Polar residues" evidence="4">
    <location>
        <begin position="54"/>
        <end position="79"/>
    </location>
</feature>
<dbReference type="Pfam" id="PF15619">
    <property type="entry name" value="Lebercilin"/>
    <property type="match status" value="1"/>
</dbReference>
<feature type="compositionally biased region" description="Polar residues" evidence="4">
    <location>
        <begin position="702"/>
        <end position="712"/>
    </location>
</feature>
<feature type="compositionally biased region" description="Low complexity" evidence="4">
    <location>
        <begin position="573"/>
        <end position="584"/>
    </location>
</feature>
<feature type="compositionally biased region" description="Basic and acidic residues" evidence="4">
    <location>
        <begin position="101"/>
        <end position="116"/>
    </location>
</feature>
<name>A0A817UDF3_9BILA</name>
<dbReference type="InterPro" id="IPR026188">
    <property type="entry name" value="Lebercilin-like"/>
</dbReference>
<feature type="coiled-coil region" evidence="3">
    <location>
        <begin position="204"/>
        <end position="376"/>
    </location>
</feature>